<comment type="caution">
    <text evidence="15">The sequence shown here is derived from an EMBL/GenBank/DDBJ whole genome shotgun (WGS) entry which is preliminary data.</text>
</comment>
<proteinExistence type="inferred from homology"/>
<keyword evidence="8" id="KW-0328">Glycosyltransferase</keyword>
<dbReference type="GO" id="GO:0004422">
    <property type="term" value="F:hypoxanthine phosphoribosyltransferase activity"/>
    <property type="evidence" value="ECO:0007669"/>
    <property type="project" value="InterPro"/>
</dbReference>
<dbReference type="EMBL" id="LNRQ01000005">
    <property type="protein sequence ID" value="KZM93440.1"/>
    <property type="molecule type" value="Genomic_DNA"/>
</dbReference>
<evidence type="ECO:0000256" key="3">
    <source>
        <dbReference type="ARBA" id="ARBA00004496"/>
    </source>
</evidence>
<keyword evidence="12" id="KW-0547">Nucleotide-binding</keyword>
<dbReference type="PROSITE" id="PS50846">
    <property type="entry name" value="HMA_2"/>
    <property type="match status" value="1"/>
</dbReference>
<dbReference type="FunFam" id="3.40.50.2020:FF:000057">
    <property type="entry name" value="Hypoxanthine phosphoribosyltransferase"/>
    <property type="match status" value="1"/>
</dbReference>
<evidence type="ECO:0000256" key="11">
    <source>
        <dbReference type="ARBA" id="ARBA00022726"/>
    </source>
</evidence>
<keyword evidence="9" id="KW-0808">Transferase</keyword>
<evidence type="ECO:0000313" key="15">
    <source>
        <dbReference type="EMBL" id="KZM93440.1"/>
    </source>
</evidence>
<keyword evidence="10" id="KW-0479">Metal-binding</keyword>
<comment type="pathway">
    <text evidence="4">Purine metabolism; IMP biosynthesis via salvage pathway; IMP from hypoxanthine: step 1/1.</text>
</comment>
<dbReference type="AlphaFoldDB" id="A0A162A0Y9"/>
<dbReference type="InterPro" id="IPR036163">
    <property type="entry name" value="HMA_dom_sf"/>
</dbReference>
<dbReference type="InterPro" id="IPR029057">
    <property type="entry name" value="PRTase-like"/>
</dbReference>
<dbReference type="CDD" id="cd00371">
    <property type="entry name" value="HMA"/>
    <property type="match status" value="1"/>
</dbReference>
<dbReference type="EC" id="2.4.2.8" evidence="6"/>
<dbReference type="PANTHER" id="PTHR43340:SF1">
    <property type="entry name" value="HYPOXANTHINE PHOSPHORIBOSYLTRANSFERASE"/>
    <property type="match status" value="1"/>
</dbReference>
<dbReference type="GO" id="GO:0006166">
    <property type="term" value="P:purine ribonucleoside salvage"/>
    <property type="evidence" value="ECO:0007669"/>
    <property type="project" value="UniProtKB-KW"/>
</dbReference>
<dbReference type="GO" id="GO:0046100">
    <property type="term" value="P:hypoxanthine metabolic process"/>
    <property type="evidence" value="ECO:0007669"/>
    <property type="project" value="TreeGrafter"/>
</dbReference>
<evidence type="ECO:0000256" key="4">
    <source>
        <dbReference type="ARBA" id="ARBA00004669"/>
    </source>
</evidence>
<evidence type="ECO:0000256" key="6">
    <source>
        <dbReference type="ARBA" id="ARBA00011895"/>
    </source>
</evidence>
<organism evidence="15">
    <name type="scientific">Daucus carota subsp. sativus</name>
    <name type="common">Carrot</name>
    <dbReference type="NCBI Taxonomy" id="79200"/>
    <lineage>
        <taxon>Eukaryota</taxon>
        <taxon>Viridiplantae</taxon>
        <taxon>Streptophyta</taxon>
        <taxon>Embryophyta</taxon>
        <taxon>Tracheophyta</taxon>
        <taxon>Spermatophyta</taxon>
        <taxon>Magnoliopsida</taxon>
        <taxon>eudicotyledons</taxon>
        <taxon>Gunneridae</taxon>
        <taxon>Pentapetalae</taxon>
        <taxon>asterids</taxon>
        <taxon>campanulids</taxon>
        <taxon>Apiales</taxon>
        <taxon>Apiaceae</taxon>
        <taxon>Apioideae</taxon>
        <taxon>Scandiceae</taxon>
        <taxon>Daucinae</taxon>
        <taxon>Daucus</taxon>
        <taxon>Daucus sect. Daucus</taxon>
    </lineage>
</organism>
<keyword evidence="7" id="KW-0963">Cytoplasm</keyword>
<dbReference type="Gene3D" id="3.40.50.2020">
    <property type="match status" value="1"/>
</dbReference>
<dbReference type="InterPro" id="IPR005904">
    <property type="entry name" value="Hxn_phspho_trans"/>
</dbReference>
<dbReference type="STRING" id="79200.A0A162A0Y9"/>
<accession>A0A162A0Y9</accession>
<dbReference type="Pfam" id="PF00156">
    <property type="entry name" value="Pribosyltran"/>
    <property type="match status" value="1"/>
</dbReference>
<dbReference type="SUPFAM" id="SSF53271">
    <property type="entry name" value="PRTase-like"/>
    <property type="match status" value="1"/>
</dbReference>
<reference evidence="15" key="1">
    <citation type="journal article" date="2016" name="Nat. Genet.">
        <title>A high-quality carrot genome assembly provides new insights into carotenoid accumulation and asterid genome evolution.</title>
        <authorList>
            <person name="Iorizzo M."/>
            <person name="Ellison S."/>
            <person name="Senalik D."/>
            <person name="Zeng P."/>
            <person name="Satapoomin P."/>
            <person name="Huang J."/>
            <person name="Bowman M."/>
            <person name="Iovene M."/>
            <person name="Sanseverino W."/>
            <person name="Cavagnaro P."/>
            <person name="Yildiz M."/>
            <person name="Macko-Podgorni A."/>
            <person name="Moranska E."/>
            <person name="Grzebelus E."/>
            <person name="Grzebelus D."/>
            <person name="Ashrafi H."/>
            <person name="Zheng Z."/>
            <person name="Cheng S."/>
            <person name="Spooner D."/>
            <person name="Van Deynze A."/>
            <person name="Simon P."/>
        </authorList>
    </citation>
    <scope>NUCLEOTIDE SEQUENCE [LARGE SCALE GENOMIC DNA]</scope>
    <source>
        <tissue evidence="15">Leaf</tissue>
    </source>
</reference>
<dbReference type="GO" id="GO:0009626">
    <property type="term" value="P:plant-type hypersensitive response"/>
    <property type="evidence" value="ECO:0007669"/>
    <property type="project" value="UniProtKB-KW"/>
</dbReference>
<dbReference type="NCBIfam" id="TIGR01203">
    <property type="entry name" value="HGPRTase"/>
    <property type="match status" value="1"/>
</dbReference>
<evidence type="ECO:0000256" key="1">
    <source>
        <dbReference type="ARBA" id="ARBA00001946"/>
    </source>
</evidence>
<keyword evidence="11" id="KW-0660">Purine salvage</keyword>
<dbReference type="InterPro" id="IPR000836">
    <property type="entry name" value="PRTase_dom"/>
</dbReference>
<evidence type="ECO:0000256" key="8">
    <source>
        <dbReference type="ARBA" id="ARBA00022676"/>
    </source>
</evidence>
<dbReference type="GO" id="GO:0032264">
    <property type="term" value="P:IMP salvage"/>
    <property type="evidence" value="ECO:0007669"/>
    <property type="project" value="TreeGrafter"/>
</dbReference>
<dbReference type="GO" id="GO:0000287">
    <property type="term" value="F:magnesium ion binding"/>
    <property type="evidence" value="ECO:0007669"/>
    <property type="project" value="TreeGrafter"/>
</dbReference>
<dbReference type="Pfam" id="PF00403">
    <property type="entry name" value="HMA"/>
    <property type="match status" value="1"/>
</dbReference>
<dbReference type="GO" id="GO:0000166">
    <property type="term" value="F:nucleotide binding"/>
    <property type="evidence" value="ECO:0007669"/>
    <property type="project" value="UniProtKB-KW"/>
</dbReference>
<dbReference type="GO" id="GO:0016020">
    <property type="term" value="C:membrane"/>
    <property type="evidence" value="ECO:0007669"/>
    <property type="project" value="UniProtKB-SubCell"/>
</dbReference>
<keyword evidence="13" id="KW-0460">Magnesium</keyword>
<comment type="cofactor">
    <cofactor evidence="1">
        <name>Mg(2+)</name>
        <dbReference type="ChEBI" id="CHEBI:18420"/>
    </cofactor>
</comment>
<dbReference type="GO" id="GO:0006178">
    <property type="term" value="P:guanine salvage"/>
    <property type="evidence" value="ECO:0007669"/>
    <property type="project" value="TreeGrafter"/>
</dbReference>
<evidence type="ECO:0000256" key="2">
    <source>
        <dbReference type="ARBA" id="ARBA00004170"/>
    </source>
</evidence>
<dbReference type="PANTHER" id="PTHR43340">
    <property type="entry name" value="HYPOXANTHINE-GUANINE PHOSPHORIBOSYLTRANSFERASE"/>
    <property type="match status" value="1"/>
</dbReference>
<dbReference type="Gramene" id="KZM93440">
    <property type="protein sequence ID" value="KZM93440"/>
    <property type="gene ID" value="DCAR_016685"/>
</dbReference>
<dbReference type="SUPFAM" id="SSF55008">
    <property type="entry name" value="HMA, heavy metal-associated domain"/>
    <property type="match status" value="1"/>
</dbReference>
<dbReference type="GO" id="GO:0032263">
    <property type="term" value="P:GMP salvage"/>
    <property type="evidence" value="ECO:0007669"/>
    <property type="project" value="TreeGrafter"/>
</dbReference>
<dbReference type="InterPro" id="IPR006121">
    <property type="entry name" value="HMA_dom"/>
</dbReference>
<dbReference type="InterPro" id="IPR050408">
    <property type="entry name" value="HGPRT"/>
</dbReference>
<comment type="similarity">
    <text evidence="5">Belongs to the purine/pyrimidine phosphoribosyltransferase family.</text>
</comment>
<evidence type="ECO:0000256" key="10">
    <source>
        <dbReference type="ARBA" id="ARBA00022723"/>
    </source>
</evidence>
<evidence type="ECO:0000259" key="14">
    <source>
        <dbReference type="PROSITE" id="PS50846"/>
    </source>
</evidence>
<gene>
    <name evidence="15" type="ORF">DCAR_016685</name>
</gene>
<dbReference type="CDD" id="cd06223">
    <property type="entry name" value="PRTases_typeI"/>
    <property type="match status" value="1"/>
</dbReference>
<evidence type="ECO:0000256" key="7">
    <source>
        <dbReference type="ARBA" id="ARBA00022490"/>
    </source>
</evidence>
<dbReference type="Gene3D" id="3.30.70.100">
    <property type="match status" value="1"/>
</dbReference>
<comment type="subcellular location">
    <subcellularLocation>
        <location evidence="3">Cytoplasm</location>
    </subcellularLocation>
    <subcellularLocation>
        <location evidence="2">Membrane</location>
        <topology evidence="2">Peripheral membrane protein</topology>
    </subcellularLocation>
</comment>
<evidence type="ECO:0000256" key="5">
    <source>
        <dbReference type="ARBA" id="ARBA00008391"/>
    </source>
</evidence>
<evidence type="ECO:0000256" key="13">
    <source>
        <dbReference type="ARBA" id="ARBA00022842"/>
    </source>
</evidence>
<sequence>MEKDIDRILWTEEALTQRVTQLASQITADFASCPSPPILLGVATGAFIFLADLVREINLPVSVDFIRASSYGSSTHSDGAPKFSLDVKLNIQDKHVIVVEDIIDTGNTLCCLVAHLKKKGASSISVCTLLDKPSRRKVNFELVGNGKYYCGFECPDYFVVGYGLDFAERYRNLRFIGKVELKVFIHCCDGCKKKVKKVLSRMEGVYKTELDPTEPKVTVLGNVETQALIKKLLKYGKHAEIWGYNNQSGHAEERNVKSLLVANQEVSSIPDTEQTKYTEDKLACSIISKEGRDDTAAIKKTDCMENTSSTGLTKSESPTFPKLEETVCTTNPSIFHGSGKPTTEANIQYYYMLEPRPMVLPYCTMYPYTYRQELYDQRFTGQQPLNQAPITSAGDYFSDENSAGCHVM</sequence>
<protein>
    <recommendedName>
        <fullName evidence="6">hypoxanthine phosphoribosyltransferase</fullName>
        <ecNumber evidence="6">2.4.2.8</ecNumber>
    </recommendedName>
</protein>
<feature type="domain" description="HMA" evidence="14">
    <location>
        <begin position="176"/>
        <end position="240"/>
    </location>
</feature>
<name>A0A162A0Y9_DAUCS</name>
<dbReference type="GO" id="GO:0005829">
    <property type="term" value="C:cytosol"/>
    <property type="evidence" value="ECO:0007669"/>
    <property type="project" value="TreeGrafter"/>
</dbReference>
<evidence type="ECO:0000256" key="12">
    <source>
        <dbReference type="ARBA" id="ARBA00022741"/>
    </source>
</evidence>
<evidence type="ECO:0000256" key="9">
    <source>
        <dbReference type="ARBA" id="ARBA00022679"/>
    </source>
</evidence>